<keyword evidence="3" id="KW-1185">Reference proteome</keyword>
<dbReference type="EMBL" id="CP034759">
    <property type="protein sequence ID" value="QBG34526.1"/>
    <property type="molecule type" value="Genomic_DNA"/>
</dbReference>
<dbReference type="OrthoDB" id="9779518at2"/>
<feature type="domain" description="GYF" evidence="1">
    <location>
        <begin position="4"/>
        <end position="50"/>
    </location>
</feature>
<reference evidence="2 3" key="1">
    <citation type="submission" date="2018-12" db="EMBL/GenBank/DDBJ databases">
        <title>Complete genome of Litorilituus sediminis.</title>
        <authorList>
            <person name="Liu A."/>
            <person name="Rong J."/>
        </authorList>
    </citation>
    <scope>NUCLEOTIDE SEQUENCE [LARGE SCALE GENOMIC DNA]</scope>
    <source>
        <strain evidence="2 3">JCM 17549</strain>
    </source>
</reference>
<dbReference type="KEGG" id="lsd:EMK97_01610"/>
<dbReference type="Pfam" id="PF14237">
    <property type="entry name" value="GYF_2"/>
    <property type="match status" value="1"/>
</dbReference>
<dbReference type="InterPro" id="IPR025640">
    <property type="entry name" value="GYF_2"/>
</dbReference>
<name>A0A4P6P0D5_9GAMM</name>
<gene>
    <name evidence="2" type="ORF">EMK97_01610</name>
</gene>
<accession>A0A4P6P0D5</accession>
<dbReference type="RefSeq" id="WP_130598820.1">
    <property type="nucleotide sequence ID" value="NZ_CP034759.1"/>
</dbReference>
<dbReference type="AlphaFoldDB" id="A0A4P6P0D5"/>
<sequence>MKKWFFSDNGEISGPLGLKESNELIAKNPDLYAWHPSYSHWVPVSCIDEFELTVTPPTPPVDVPKELIEELIDEEKSLISTLDRVDKTISTTSDSLYEIDTEVDNYSQIAHNLTEEVKVVVQTIEAQYASLQKNLANVIKTDYDV</sequence>
<evidence type="ECO:0000259" key="1">
    <source>
        <dbReference type="Pfam" id="PF14237"/>
    </source>
</evidence>
<evidence type="ECO:0000313" key="3">
    <source>
        <dbReference type="Proteomes" id="UP000290244"/>
    </source>
</evidence>
<proteinExistence type="predicted"/>
<dbReference type="Proteomes" id="UP000290244">
    <property type="component" value="Chromosome"/>
</dbReference>
<evidence type="ECO:0000313" key="2">
    <source>
        <dbReference type="EMBL" id="QBG34526.1"/>
    </source>
</evidence>
<protein>
    <submittedName>
        <fullName evidence="2">DUF4339 domain-containing protein</fullName>
    </submittedName>
</protein>
<organism evidence="2 3">
    <name type="scientific">Litorilituus sediminis</name>
    <dbReference type="NCBI Taxonomy" id="718192"/>
    <lineage>
        <taxon>Bacteria</taxon>
        <taxon>Pseudomonadati</taxon>
        <taxon>Pseudomonadota</taxon>
        <taxon>Gammaproteobacteria</taxon>
        <taxon>Alteromonadales</taxon>
        <taxon>Colwelliaceae</taxon>
        <taxon>Litorilituus</taxon>
    </lineage>
</organism>